<comment type="similarity">
    <text evidence="1">Belongs to the UPF0149 family.</text>
</comment>
<dbReference type="InterPro" id="IPR011978">
    <property type="entry name" value="YgfB-like"/>
</dbReference>
<dbReference type="RefSeq" id="WP_064503223.1">
    <property type="nucleotide sequence ID" value="NZ_CANLSP010000005.1"/>
</dbReference>
<dbReference type="Proteomes" id="UP001229025">
    <property type="component" value="Unassembled WGS sequence"/>
</dbReference>
<dbReference type="GO" id="GO:0005829">
    <property type="term" value="C:cytosol"/>
    <property type="evidence" value="ECO:0007669"/>
    <property type="project" value="TreeGrafter"/>
</dbReference>
<feature type="compositionally biased region" description="Low complexity" evidence="2">
    <location>
        <begin position="203"/>
        <end position="213"/>
    </location>
</feature>
<gene>
    <name evidence="4" type="ORF">Q4535_06615</name>
    <name evidence="3" type="ORF">QLT01_05165</name>
</gene>
<dbReference type="InterPro" id="IPR036255">
    <property type="entry name" value="YgfB-like_sf"/>
</dbReference>
<dbReference type="Gene3D" id="1.20.120.740">
    <property type="entry name" value="YgfB uncharacterised protein family UPF0149, PF03695"/>
    <property type="match status" value="1"/>
</dbReference>
<proteinExistence type="inferred from homology"/>
<dbReference type="AlphaFoldDB" id="A0AAP4TWP8"/>
<feature type="region of interest" description="Disordered" evidence="2">
    <location>
        <begin position="180"/>
        <end position="213"/>
    </location>
</feature>
<dbReference type="EMBL" id="JASCSA010000003">
    <property type="protein sequence ID" value="MDI5883744.1"/>
    <property type="molecule type" value="Genomic_DNA"/>
</dbReference>
<reference evidence="3" key="4">
    <citation type="submission" date="2024-05" db="EMBL/GenBank/DDBJ databases">
        <title>Genome-based characterization of strain KMM 296 and proposal for reclassification of Cobetia litoralis and Cobetia pacifica, and emended description of the species Cobetia amphilecti and Cobetia marina.</title>
        <authorList>
            <person name="Balabanova L."/>
            <person name="Nedashkovskaya O."/>
        </authorList>
    </citation>
    <scope>NUCLEOTIDE SEQUENCE</scope>
    <source>
        <strain evidence="3">NRIC 0815</strain>
    </source>
</reference>
<dbReference type="Proteomes" id="UP001170481">
    <property type="component" value="Unassembled WGS sequence"/>
</dbReference>
<evidence type="ECO:0000313" key="5">
    <source>
        <dbReference type="Proteomes" id="UP001170481"/>
    </source>
</evidence>
<reference evidence="4" key="2">
    <citation type="submission" date="2023-07" db="EMBL/GenBank/DDBJ databases">
        <title>Genome content predicts the carbon catabolic preferences of heterotrophic bacteria.</title>
        <authorList>
            <person name="Gralka M."/>
        </authorList>
    </citation>
    <scope>NUCLEOTIDE SEQUENCE</scope>
    <source>
        <strain evidence="4">C2R13</strain>
    </source>
</reference>
<keyword evidence="6" id="KW-1185">Reference proteome</keyword>
<evidence type="ECO:0000313" key="6">
    <source>
        <dbReference type="Proteomes" id="UP001229025"/>
    </source>
</evidence>
<dbReference type="EMBL" id="JAUORK010000006">
    <property type="protein sequence ID" value="MDO6671792.1"/>
    <property type="molecule type" value="Genomic_DNA"/>
</dbReference>
<reference evidence="6" key="3">
    <citation type="submission" date="2023-07" db="EMBL/GenBank/DDBJ databases">
        <title>Genome-based characterization of strain KMM 296 and proposal for reclassification of Cobetia litoralis and Cobetia pacifica, and emended description of the species Cobetia amphilecti and Cobetia marina.</title>
        <authorList>
            <person name="Balabanova L."/>
            <person name="Nedashkovskaya O."/>
        </authorList>
    </citation>
    <scope>NUCLEOTIDE SEQUENCE [LARGE SCALE GENOMIC DNA]</scope>
    <source>
        <strain evidence="6">NRIC 0815</strain>
    </source>
</reference>
<sequence length="213" mass="23133">MAIINDTFDFSLVADHFLAHGSLNNPSFLDGQLVAALALDDISAEDWLARVCASLGVEQPATREAGEVFLTWRTRNQERLAASEMSFEPLLPDDMFSLAERGQSLREWTLGFQEELAGADDDVRSGWSQALKDALSDVEAISSGLANAEDLDDDNAEDEADLFALADHVRMAALLLYTEQHPGNPDVEKPSDDQLPEGGLEGSLGVSSRTDTH</sequence>
<dbReference type="GeneID" id="97324676"/>
<evidence type="ECO:0000313" key="4">
    <source>
        <dbReference type="EMBL" id="MDO6671792.1"/>
    </source>
</evidence>
<dbReference type="Pfam" id="PF03695">
    <property type="entry name" value="UPF0149"/>
    <property type="match status" value="1"/>
</dbReference>
<evidence type="ECO:0000256" key="2">
    <source>
        <dbReference type="SAM" id="MobiDB-lite"/>
    </source>
</evidence>
<accession>A0AAP4TWP8</accession>
<evidence type="ECO:0000313" key="3">
    <source>
        <dbReference type="EMBL" id="MDI5883744.1"/>
    </source>
</evidence>
<dbReference type="PANTHER" id="PTHR37528:SF1">
    <property type="entry name" value="UPF0149 PROTEIN YGFB"/>
    <property type="match status" value="1"/>
</dbReference>
<protein>
    <submittedName>
        <fullName evidence="4">UPF0149 family protein</fullName>
    </submittedName>
</protein>
<dbReference type="PANTHER" id="PTHR37528">
    <property type="entry name" value="UPF0149 PROTEIN YGFB"/>
    <property type="match status" value="1"/>
</dbReference>
<dbReference type="SUPFAM" id="SSF101327">
    <property type="entry name" value="YgfB-like"/>
    <property type="match status" value="1"/>
</dbReference>
<evidence type="ECO:0000256" key="1">
    <source>
        <dbReference type="ARBA" id="ARBA00038308"/>
    </source>
</evidence>
<comment type="caution">
    <text evidence="4">The sequence shown here is derived from an EMBL/GenBank/DDBJ whole genome shotgun (WGS) entry which is preliminary data.</text>
</comment>
<reference evidence="3 6" key="1">
    <citation type="submission" date="2023-04" db="EMBL/GenBank/DDBJ databases">
        <authorList>
            <person name="Otstavnykh N."/>
            <person name="Seitkalieva A."/>
            <person name="Bystritskaya E."/>
        </authorList>
    </citation>
    <scope>NUCLEOTIDE SEQUENCE [LARGE SCALE GENOMIC DNA]</scope>
    <source>
        <strain evidence="3 6">NRIC 0815</strain>
    </source>
</reference>
<name>A0AAP4TWP8_9GAMM</name>
<organism evidence="4 5">
    <name type="scientific">Cobetia amphilecti</name>
    <dbReference type="NCBI Taxonomy" id="1055104"/>
    <lineage>
        <taxon>Bacteria</taxon>
        <taxon>Pseudomonadati</taxon>
        <taxon>Pseudomonadota</taxon>
        <taxon>Gammaproteobacteria</taxon>
        <taxon>Oceanospirillales</taxon>
        <taxon>Halomonadaceae</taxon>
        <taxon>Cobetia</taxon>
    </lineage>
</organism>